<evidence type="ECO:0000259" key="4">
    <source>
        <dbReference type="Pfam" id="PF20696"/>
    </source>
</evidence>
<dbReference type="EMBL" id="CP000505">
    <property type="protein sequence ID" value="ABL77501.1"/>
    <property type="molecule type" value="Genomic_DNA"/>
</dbReference>
<dbReference type="Proteomes" id="UP000000641">
    <property type="component" value="Chromosome"/>
</dbReference>
<dbReference type="GeneID" id="4601387"/>
<dbReference type="GO" id="GO:0005737">
    <property type="term" value="C:cytoplasm"/>
    <property type="evidence" value="ECO:0007669"/>
    <property type="project" value="TreeGrafter"/>
</dbReference>
<dbReference type="Pfam" id="PF01977">
    <property type="entry name" value="UbiD"/>
    <property type="match status" value="1"/>
</dbReference>
<evidence type="ECO:0000259" key="3">
    <source>
        <dbReference type="Pfam" id="PF20695"/>
    </source>
</evidence>
<dbReference type="eggNOG" id="arCOG01671">
    <property type="taxonomic scope" value="Archaea"/>
</dbReference>
<dbReference type="InterPro" id="IPR002830">
    <property type="entry name" value="UbiD"/>
</dbReference>
<gene>
    <name evidence="5" type="ordered locus">Tpen_0091</name>
</gene>
<dbReference type="Pfam" id="PF20696">
    <property type="entry name" value="UbiD_C"/>
    <property type="match status" value="1"/>
</dbReference>
<dbReference type="HOGENOM" id="CLU_046234_0_0_2"/>
<dbReference type="SUPFAM" id="SSF143968">
    <property type="entry name" value="UbiD C-terminal domain-like"/>
    <property type="match status" value="1"/>
</dbReference>
<accession>A1RWC1</accession>
<proteinExistence type="inferred from homology"/>
<reference evidence="6" key="1">
    <citation type="journal article" date="2008" name="J. Bacteriol.">
        <title>Genome sequence of Thermofilum pendens reveals an exceptional loss of biosynthetic pathways without genome reduction.</title>
        <authorList>
            <person name="Anderson I."/>
            <person name="Rodriguez J."/>
            <person name="Susanti D."/>
            <person name="Porat I."/>
            <person name="Reich C."/>
            <person name="Ulrich L.E."/>
            <person name="Elkins J.G."/>
            <person name="Mavromatis K."/>
            <person name="Lykidis A."/>
            <person name="Kim E."/>
            <person name="Thompson L.S."/>
            <person name="Nolan M."/>
            <person name="Land M."/>
            <person name="Copeland A."/>
            <person name="Lapidus A."/>
            <person name="Lucas S."/>
            <person name="Detter C."/>
            <person name="Zhulin I.B."/>
            <person name="Olsen G.J."/>
            <person name="Whitman W."/>
            <person name="Mukhopadhyay B."/>
            <person name="Bristow J."/>
            <person name="Kyrpides N."/>
        </authorList>
    </citation>
    <scope>NUCLEOTIDE SEQUENCE [LARGE SCALE GENOMIC DNA]</scope>
    <source>
        <strain evidence="6">DSM 2475 / Hrk 5</strain>
    </source>
</reference>
<dbReference type="Pfam" id="PF20695">
    <property type="entry name" value="UbiD_N"/>
    <property type="match status" value="1"/>
</dbReference>
<feature type="domain" description="3-octaprenyl-4-hydroxybenzoate carboxy-lyase-like C-terminal" evidence="4">
    <location>
        <begin position="323"/>
        <end position="437"/>
    </location>
</feature>
<dbReference type="Gene3D" id="3.40.1670.10">
    <property type="entry name" value="UbiD C-terminal domain-like"/>
    <property type="match status" value="1"/>
</dbReference>
<evidence type="ECO:0000256" key="1">
    <source>
        <dbReference type="ARBA" id="ARBA00010021"/>
    </source>
</evidence>
<keyword evidence="6" id="KW-1185">Reference proteome</keyword>
<dbReference type="InterPro" id="IPR049383">
    <property type="entry name" value="UbiD-like_N"/>
</dbReference>
<evidence type="ECO:0000259" key="2">
    <source>
        <dbReference type="Pfam" id="PF01977"/>
    </source>
</evidence>
<dbReference type="OrthoDB" id="31463at2157"/>
<feature type="domain" description="3-octaprenyl-4-hydroxybenzoate carboxy-lyase-like Rift-related" evidence="2">
    <location>
        <begin position="123"/>
        <end position="308"/>
    </location>
</feature>
<evidence type="ECO:0000313" key="6">
    <source>
        <dbReference type="Proteomes" id="UP000000641"/>
    </source>
</evidence>
<dbReference type="STRING" id="368408.Tpen_0091"/>
<evidence type="ECO:0000313" key="5">
    <source>
        <dbReference type="EMBL" id="ABL77501.1"/>
    </source>
</evidence>
<dbReference type="KEGG" id="tpe:Tpen_0091"/>
<dbReference type="EnsemblBacteria" id="ABL77501">
    <property type="protein sequence ID" value="ABL77501"/>
    <property type="gene ID" value="Tpen_0091"/>
</dbReference>
<name>A1RWC1_THEPD</name>
<sequence length="476" mass="52103">MSLKETLKLLESSDKLMRIGGELAPSIEIPWLSIQLSRETDKALLYDRVKGGALSLATNLFYGKLPLVLNAPSVERIIERAARVLHLLSTPAAQPTDKLGLLASLAWIADYYPTVKEAPGGAVRILQGYDVNLLEMPFLKHSREEEYPVLVNPIIVASSRATGDREIASQRVQVVDEKTMVLHVPRGSPLQFLIEKSSRSRSSLDVGILAGTVPALYPASLLTWLTPVDKILLAGVLSESKISVVKTEEGLVIPYPTEVAIIGELEPGDERPEGRMLYENGEVYGGSPMPVVHVKKILLSPSPVFYSSIIHPERSDVAQVYSLVASLLVLLMKSLAPEIQELRFLGHDAFRTVIAKVATHRRERLLSIGGEILFLSAAVNPYVDTVILVGPDVDVEDPTILAKVLLENVDPDRDIIHVDQADAELLPRSSRRGKVIVLANAPGARGASRVESKLEKTPESERLFLELTRKLRGSSS</sequence>
<feature type="domain" description="3-octaprenyl-4-hydroxybenzoate carboxy-lyase-like N-terminal" evidence="3">
    <location>
        <begin position="7"/>
        <end position="79"/>
    </location>
</feature>
<dbReference type="InterPro" id="IPR048304">
    <property type="entry name" value="UbiD_Rift_dom"/>
</dbReference>
<dbReference type="PANTHER" id="PTHR30108:SF17">
    <property type="entry name" value="FERULIC ACID DECARBOXYLASE 1"/>
    <property type="match status" value="1"/>
</dbReference>
<dbReference type="AlphaFoldDB" id="A1RWC1"/>
<dbReference type="SUPFAM" id="SSF50475">
    <property type="entry name" value="FMN-binding split barrel"/>
    <property type="match status" value="1"/>
</dbReference>
<dbReference type="InterPro" id="IPR049381">
    <property type="entry name" value="UbiD-like_C"/>
</dbReference>
<protein>
    <submittedName>
        <fullName evidence="5">3-octaprenyl-4hydroxybenzoate decarboxylase</fullName>
        <ecNumber evidence="5">4.1.1.-</ecNumber>
    </submittedName>
</protein>
<dbReference type="EC" id="4.1.1.-" evidence="5"/>
<comment type="similarity">
    <text evidence="1">Belongs to the UbiD family.</text>
</comment>
<dbReference type="GO" id="GO:0016831">
    <property type="term" value="F:carboxy-lyase activity"/>
    <property type="evidence" value="ECO:0007669"/>
    <property type="project" value="InterPro"/>
</dbReference>
<dbReference type="RefSeq" id="WP_011751766.1">
    <property type="nucleotide sequence ID" value="NC_008698.1"/>
</dbReference>
<organism evidence="5 6">
    <name type="scientific">Thermofilum pendens (strain DSM 2475 / Hrk 5)</name>
    <dbReference type="NCBI Taxonomy" id="368408"/>
    <lineage>
        <taxon>Archaea</taxon>
        <taxon>Thermoproteota</taxon>
        <taxon>Thermoprotei</taxon>
        <taxon>Thermofilales</taxon>
        <taxon>Thermofilaceae</taxon>
        <taxon>Thermofilum</taxon>
    </lineage>
</organism>
<keyword evidence="5" id="KW-0456">Lyase</keyword>
<dbReference type="PANTHER" id="PTHR30108">
    <property type="entry name" value="3-OCTAPRENYL-4-HYDROXYBENZOATE CARBOXY-LYASE-RELATED"/>
    <property type="match status" value="1"/>
</dbReference>